<dbReference type="AlphaFoldDB" id="A0A1H9CAT4"/>
<reference evidence="2 3" key="1">
    <citation type="submission" date="2016-10" db="EMBL/GenBank/DDBJ databases">
        <authorList>
            <person name="de Groot N.N."/>
        </authorList>
    </citation>
    <scope>NUCLEOTIDE SEQUENCE [LARGE SCALE GENOMIC DNA]</scope>
    <source>
        <strain evidence="2 3">B25</strain>
    </source>
</reference>
<dbReference type="InterPro" id="IPR011990">
    <property type="entry name" value="TPR-like_helical_dom_sf"/>
</dbReference>
<dbReference type="PANTHER" id="PTHR24422:SF10">
    <property type="entry name" value="CHEMOTAXIS PROTEIN METHYLTRANSFERASE 2"/>
    <property type="match status" value="1"/>
</dbReference>
<gene>
    <name evidence="2" type="ORF">SAMN04487977_10294</name>
</gene>
<dbReference type="InterPro" id="IPR050903">
    <property type="entry name" value="Bact_Chemotaxis_MeTrfase"/>
</dbReference>
<keyword evidence="2" id="KW-0808">Transferase</keyword>
<keyword evidence="2" id="KW-0489">Methyltransferase</keyword>
<dbReference type="Gene3D" id="3.40.50.150">
    <property type="entry name" value="Vaccinia Virus protein VP39"/>
    <property type="match status" value="1"/>
</dbReference>
<dbReference type="Proteomes" id="UP000182360">
    <property type="component" value="Unassembled WGS sequence"/>
</dbReference>
<dbReference type="SMART" id="SM00138">
    <property type="entry name" value="MeTrc"/>
    <property type="match status" value="1"/>
</dbReference>
<dbReference type="STRING" id="163.SAMN04487775_106128"/>
<dbReference type="InterPro" id="IPR029063">
    <property type="entry name" value="SAM-dependent_MTases_sf"/>
</dbReference>
<accession>A0A1H9CAT4</accession>
<dbReference type="RefSeq" id="WP_074641075.1">
    <property type="nucleotide sequence ID" value="NZ_FOFU01000002.1"/>
</dbReference>
<dbReference type="PROSITE" id="PS50123">
    <property type="entry name" value="CHER"/>
    <property type="match status" value="1"/>
</dbReference>
<dbReference type="InterPro" id="IPR000780">
    <property type="entry name" value="CheR_MeTrfase"/>
</dbReference>
<dbReference type="GO" id="GO:0008757">
    <property type="term" value="F:S-adenosylmethionine-dependent methyltransferase activity"/>
    <property type="evidence" value="ECO:0007669"/>
    <property type="project" value="InterPro"/>
</dbReference>
<dbReference type="GO" id="GO:0032259">
    <property type="term" value="P:methylation"/>
    <property type="evidence" value="ECO:0007669"/>
    <property type="project" value="UniProtKB-KW"/>
</dbReference>
<feature type="domain" description="CheR-type methyltransferase" evidence="1">
    <location>
        <begin position="1"/>
        <end position="266"/>
    </location>
</feature>
<proteinExistence type="predicted"/>
<organism evidence="2 3">
    <name type="scientific">Treponema bryantii</name>
    <dbReference type="NCBI Taxonomy" id="163"/>
    <lineage>
        <taxon>Bacteria</taxon>
        <taxon>Pseudomonadati</taxon>
        <taxon>Spirochaetota</taxon>
        <taxon>Spirochaetia</taxon>
        <taxon>Spirochaetales</taxon>
        <taxon>Treponemataceae</taxon>
        <taxon>Treponema</taxon>
    </lineage>
</organism>
<dbReference type="SUPFAM" id="SSF53335">
    <property type="entry name" value="S-adenosyl-L-methionine-dependent methyltransferases"/>
    <property type="match status" value="1"/>
</dbReference>
<dbReference type="Pfam" id="PF01739">
    <property type="entry name" value="CheR"/>
    <property type="match status" value="1"/>
</dbReference>
<sequence>MNELIELLNSKILVYSGIYVAKSQQQTLISHIEKKASVRGMTPMEFCRSLVPHTPDFDEVINLVTVNETYFFREERQFDYLKKEIFPKYMGKNLTIWTCCCSTGEEPISLLALALSMNVNLTIYASDIDDNALAAIKRGRYSSFSLRSDGQKYHKLLEPFSTRTETEIIFNRDFLYRIQTFKFNLIQDGLDKLPFFENVDILFMRNVFIYFDKETRILVTKKVTERLKNDGRLFFSMNEIGSIDNTVIPDNFYKTNTGDVYYFVKNQNAKRADPAGTPIDRCLKKKESERKKEKIQNAVQKVKIQKFAETNNNLREAKAALDAVSKGSSFDVKKVYEDVCTEITRGDFAKARAIARTISGKDTKKYSYFMQGYVEYHADNRADAETFFANAESISPDFWPAFFYHGMVLRDLGRTAPALNCFSKCKELISSSGNDVPYDFTLDSFSPAYIYSLCDTFSMGGGQ</sequence>
<dbReference type="PRINTS" id="PR00996">
    <property type="entry name" value="CHERMTFRASE"/>
</dbReference>
<dbReference type="EMBL" id="FOFU01000002">
    <property type="protein sequence ID" value="SEP97798.1"/>
    <property type="molecule type" value="Genomic_DNA"/>
</dbReference>
<keyword evidence="3" id="KW-1185">Reference proteome</keyword>
<protein>
    <submittedName>
        <fullName evidence="2">Chemotaxis protein methyltransferase CheR</fullName>
    </submittedName>
</protein>
<dbReference type="SUPFAM" id="SSF48452">
    <property type="entry name" value="TPR-like"/>
    <property type="match status" value="1"/>
</dbReference>
<dbReference type="PANTHER" id="PTHR24422">
    <property type="entry name" value="CHEMOTAXIS PROTEIN METHYLTRANSFERASE"/>
    <property type="match status" value="1"/>
</dbReference>
<dbReference type="InterPro" id="IPR022642">
    <property type="entry name" value="CheR_C"/>
</dbReference>
<dbReference type="Gene3D" id="1.25.40.10">
    <property type="entry name" value="Tetratricopeptide repeat domain"/>
    <property type="match status" value="1"/>
</dbReference>
<name>A0A1H9CAT4_9SPIR</name>
<evidence type="ECO:0000259" key="1">
    <source>
        <dbReference type="PROSITE" id="PS50123"/>
    </source>
</evidence>
<evidence type="ECO:0000313" key="2">
    <source>
        <dbReference type="EMBL" id="SEP97798.1"/>
    </source>
</evidence>
<evidence type="ECO:0000313" key="3">
    <source>
        <dbReference type="Proteomes" id="UP000182360"/>
    </source>
</evidence>